<keyword evidence="1" id="KW-0812">Transmembrane</keyword>
<keyword evidence="1" id="KW-1133">Transmembrane helix</keyword>
<protein>
    <submittedName>
        <fullName evidence="2">Uncharacterized protein</fullName>
    </submittedName>
</protein>
<evidence type="ECO:0000256" key="1">
    <source>
        <dbReference type="SAM" id="Phobius"/>
    </source>
</evidence>
<dbReference type="Proteomes" id="UP001596230">
    <property type="component" value="Unassembled WGS sequence"/>
</dbReference>
<evidence type="ECO:0000313" key="3">
    <source>
        <dbReference type="Proteomes" id="UP001596230"/>
    </source>
</evidence>
<feature type="transmembrane region" description="Helical" evidence="1">
    <location>
        <begin position="116"/>
        <end position="139"/>
    </location>
</feature>
<keyword evidence="3" id="KW-1185">Reference proteome</keyword>
<name>A0ABW1VZS2_9GAMM</name>
<comment type="caution">
    <text evidence="2">The sequence shown here is derived from an EMBL/GenBank/DDBJ whole genome shotgun (WGS) entry which is preliminary data.</text>
</comment>
<reference evidence="3" key="1">
    <citation type="journal article" date="2019" name="Int. J. Syst. Evol. Microbiol.">
        <title>The Global Catalogue of Microorganisms (GCM) 10K type strain sequencing project: providing services to taxonomists for standard genome sequencing and annotation.</title>
        <authorList>
            <consortium name="The Broad Institute Genomics Platform"/>
            <consortium name="The Broad Institute Genome Sequencing Center for Infectious Disease"/>
            <person name="Wu L."/>
            <person name="Ma J."/>
        </authorList>
    </citation>
    <scope>NUCLEOTIDE SEQUENCE [LARGE SCALE GENOMIC DNA]</scope>
    <source>
        <strain evidence="3">CGMCC 1.18518</strain>
    </source>
</reference>
<sequence>MISKLPIDLLLLLGLTALLVLMALISYSYAFFVVRPRDKEITKLFYQRFGCYPPSVELYFSLPKIKYFYFRNYSYYQILLKEKNQKFLIKQGITCEQYDFIRALPSNLTAPLLKEITLSSTTGLTTLLLFVSAFISMVFN</sequence>
<dbReference type="EMBL" id="JBHSUB010000015">
    <property type="protein sequence ID" value="MFC6379221.1"/>
    <property type="molecule type" value="Genomic_DNA"/>
</dbReference>
<gene>
    <name evidence="2" type="ORF">ACFP9W_14285</name>
</gene>
<organism evidence="2 3">
    <name type="scientific">Tatumella terrea</name>
    <dbReference type="NCBI Taxonomy" id="419007"/>
    <lineage>
        <taxon>Bacteria</taxon>
        <taxon>Pseudomonadati</taxon>
        <taxon>Pseudomonadota</taxon>
        <taxon>Gammaproteobacteria</taxon>
        <taxon>Enterobacterales</taxon>
        <taxon>Erwiniaceae</taxon>
        <taxon>Tatumella</taxon>
    </lineage>
</organism>
<evidence type="ECO:0000313" key="2">
    <source>
        <dbReference type="EMBL" id="MFC6379221.1"/>
    </source>
</evidence>
<dbReference type="RefSeq" id="WP_212712980.1">
    <property type="nucleotide sequence ID" value="NZ_JBHSUB010000015.1"/>
</dbReference>
<proteinExistence type="predicted"/>
<accession>A0ABW1VZS2</accession>
<keyword evidence="1" id="KW-0472">Membrane</keyword>